<dbReference type="InterPro" id="IPR006153">
    <property type="entry name" value="Cation/H_exchanger_TM"/>
</dbReference>
<keyword evidence="4 5" id="KW-0472">Membrane</keyword>
<dbReference type="GO" id="GO:1902600">
    <property type="term" value="P:proton transmembrane transport"/>
    <property type="evidence" value="ECO:0007669"/>
    <property type="project" value="InterPro"/>
</dbReference>
<keyword evidence="3 5" id="KW-1133">Transmembrane helix</keyword>
<feature type="transmembrane region" description="Helical" evidence="5">
    <location>
        <begin position="26"/>
        <end position="47"/>
    </location>
</feature>
<dbReference type="Proteomes" id="UP000245921">
    <property type="component" value="Unassembled WGS sequence"/>
</dbReference>
<dbReference type="GO" id="GO:0015297">
    <property type="term" value="F:antiporter activity"/>
    <property type="evidence" value="ECO:0007669"/>
    <property type="project" value="InterPro"/>
</dbReference>
<evidence type="ECO:0000259" key="6">
    <source>
        <dbReference type="Pfam" id="PF00999"/>
    </source>
</evidence>
<dbReference type="InterPro" id="IPR038770">
    <property type="entry name" value="Na+/solute_symporter_sf"/>
</dbReference>
<evidence type="ECO:0000256" key="5">
    <source>
        <dbReference type="SAM" id="Phobius"/>
    </source>
</evidence>
<dbReference type="Pfam" id="PF00999">
    <property type="entry name" value="Na_H_Exchanger"/>
    <property type="match status" value="1"/>
</dbReference>
<evidence type="ECO:0000256" key="1">
    <source>
        <dbReference type="ARBA" id="ARBA00004141"/>
    </source>
</evidence>
<dbReference type="PANTHER" id="PTHR31102">
    <property type="match status" value="1"/>
</dbReference>
<evidence type="ECO:0000313" key="7">
    <source>
        <dbReference type="EMBL" id="PWJ88280.1"/>
    </source>
</evidence>
<feature type="transmembrane region" description="Helical" evidence="5">
    <location>
        <begin position="302"/>
        <end position="323"/>
    </location>
</feature>
<feature type="transmembrane region" description="Helical" evidence="5">
    <location>
        <begin position="59"/>
        <end position="77"/>
    </location>
</feature>
<feature type="transmembrane region" description="Helical" evidence="5">
    <location>
        <begin position="277"/>
        <end position="296"/>
    </location>
</feature>
<dbReference type="EMBL" id="QGGI01000019">
    <property type="protein sequence ID" value="PWJ88280.1"/>
    <property type="molecule type" value="Genomic_DNA"/>
</dbReference>
<dbReference type="GO" id="GO:0016020">
    <property type="term" value="C:membrane"/>
    <property type="evidence" value="ECO:0007669"/>
    <property type="project" value="UniProtKB-SubCell"/>
</dbReference>
<organism evidence="7 8">
    <name type="scientific">Oceanotoga teriensis</name>
    <dbReference type="NCBI Taxonomy" id="515440"/>
    <lineage>
        <taxon>Bacteria</taxon>
        <taxon>Thermotogati</taxon>
        <taxon>Thermotogota</taxon>
        <taxon>Thermotogae</taxon>
        <taxon>Petrotogales</taxon>
        <taxon>Petrotogaceae</taxon>
        <taxon>Oceanotoga</taxon>
    </lineage>
</organism>
<feature type="transmembrane region" description="Helical" evidence="5">
    <location>
        <begin position="335"/>
        <end position="356"/>
    </location>
</feature>
<dbReference type="AlphaFoldDB" id="A0AA45HHW6"/>
<comment type="subcellular location">
    <subcellularLocation>
        <location evidence="1">Membrane</location>
        <topology evidence="1">Multi-pass membrane protein</topology>
    </subcellularLocation>
</comment>
<feature type="transmembrane region" description="Helical" evidence="5">
    <location>
        <begin position="117"/>
        <end position="137"/>
    </location>
</feature>
<dbReference type="InterPro" id="IPR051843">
    <property type="entry name" value="CPA1_transporter"/>
</dbReference>
<name>A0AA45HHW6_9BACT</name>
<feature type="transmembrane region" description="Helical" evidence="5">
    <location>
        <begin position="362"/>
        <end position="385"/>
    </location>
</feature>
<feature type="transmembrane region" description="Helical" evidence="5">
    <location>
        <begin position="149"/>
        <end position="173"/>
    </location>
</feature>
<comment type="caution">
    <text evidence="7">The sequence shown here is derived from an EMBL/GenBank/DDBJ whole genome shotgun (WGS) entry which is preliminary data.</text>
</comment>
<feature type="transmembrane region" description="Helical" evidence="5">
    <location>
        <begin position="185"/>
        <end position="205"/>
    </location>
</feature>
<feature type="transmembrane region" description="Helical" evidence="5">
    <location>
        <begin position="239"/>
        <end position="257"/>
    </location>
</feature>
<feature type="transmembrane region" description="Helical" evidence="5">
    <location>
        <begin position="217"/>
        <end position="233"/>
    </location>
</feature>
<proteinExistence type="predicted"/>
<protein>
    <submittedName>
        <fullName evidence="7">Sodium/proton antiporter (CPA1 family)</fullName>
    </submittedName>
</protein>
<keyword evidence="8" id="KW-1185">Reference proteome</keyword>
<accession>A0AA45HHW6</accession>
<sequence length="391" mass="42090">MALSIATVIILGLIFKWLFEKIKLPGILGMLILGVLIGPYMLDWISPEMMNISTDLRKIALIIILLRAGLGISRSTLKKVGKESAKLAFIPDLIEGFAIAFFSMKIFGLSFIEGGMLGFIIAAVSPAVVVPSMLELIEKGKGEKKAIPTMILAGASIDDVVAITMFSTFLGLYGGKNVNIPVKIIEIPISIILGVAIGAVVGFIFVRIFKKFHIRDTRKVLYIIAISIFLTTLEDVLKSYIQIASLLGVMTIGFILLEKKPDAANRIAKKFEKIWVFAEIILFVLVGAQVNTTVALNSGLKGLALITIGLLFRSLGVFISLMGSDLNGKEKIFSIIGYIPKATVQAAIGAVPLSMGVENGELILAVAVLSIIFTAPIGAFGIKYFGDKLLD</sequence>
<dbReference type="Gene3D" id="1.20.1530.20">
    <property type="match status" value="1"/>
</dbReference>
<dbReference type="PANTHER" id="PTHR31102:SF1">
    <property type="entry name" value="CATION_H+ EXCHANGER DOMAIN-CONTAINING PROTEIN"/>
    <property type="match status" value="1"/>
</dbReference>
<dbReference type="RefSeq" id="WP_109605971.1">
    <property type="nucleotide sequence ID" value="NZ_JAMHJO010000005.1"/>
</dbReference>
<evidence type="ECO:0000256" key="4">
    <source>
        <dbReference type="ARBA" id="ARBA00023136"/>
    </source>
</evidence>
<gene>
    <name evidence="7" type="ORF">C7380_11940</name>
</gene>
<evidence type="ECO:0000313" key="8">
    <source>
        <dbReference type="Proteomes" id="UP000245921"/>
    </source>
</evidence>
<evidence type="ECO:0000256" key="3">
    <source>
        <dbReference type="ARBA" id="ARBA00022989"/>
    </source>
</evidence>
<reference evidence="7 8" key="1">
    <citation type="submission" date="2018-05" db="EMBL/GenBank/DDBJ databases">
        <title>Genomic Encyclopedia of Type Strains, Phase IV (KMG-IV): sequencing the most valuable type-strain genomes for metagenomic binning, comparative biology and taxonomic classification.</title>
        <authorList>
            <person name="Goeker M."/>
        </authorList>
    </citation>
    <scope>NUCLEOTIDE SEQUENCE [LARGE SCALE GENOMIC DNA]</scope>
    <source>
        <strain evidence="7 8">DSM 24906</strain>
    </source>
</reference>
<keyword evidence="2 5" id="KW-0812">Transmembrane</keyword>
<evidence type="ECO:0000256" key="2">
    <source>
        <dbReference type="ARBA" id="ARBA00022692"/>
    </source>
</evidence>
<feature type="domain" description="Cation/H+ exchanger transmembrane" evidence="6">
    <location>
        <begin position="12"/>
        <end position="382"/>
    </location>
</feature>